<dbReference type="Proteomes" id="UP000015559">
    <property type="component" value="Chromosome"/>
</dbReference>
<dbReference type="EMBL" id="AP013066">
    <property type="protein sequence ID" value="BAN34113.1"/>
    <property type="molecule type" value="Genomic_DNA"/>
</dbReference>
<dbReference type="KEGG" id="sdr:SCD_n00264"/>
<dbReference type="OrthoDB" id="9794834at2"/>
<dbReference type="HOGENOM" id="CLU_080448_0_0_4"/>
<proteinExistence type="predicted"/>
<dbReference type="RefSeq" id="WP_009206942.1">
    <property type="nucleotide sequence ID" value="NC_022357.1"/>
</dbReference>
<keyword evidence="2" id="KW-1185">Reference proteome</keyword>
<protein>
    <recommendedName>
        <fullName evidence="3">IrrE N-terminal-like domain-containing protein</fullName>
    </recommendedName>
</protein>
<evidence type="ECO:0000313" key="2">
    <source>
        <dbReference type="Proteomes" id="UP000015559"/>
    </source>
</evidence>
<dbReference type="STRING" id="1163617.SCD_n00264"/>
<gene>
    <name evidence="1" type="ORF">SCD_n00264</name>
</gene>
<accession>S6AAW4</accession>
<reference evidence="1 2" key="1">
    <citation type="journal article" date="2012" name="Appl. Environ. Microbiol.">
        <title>Draft genome sequence of a psychrotolerant sulfur-oxidizing bacterium, Sulfuricella denitrificans skB26, and proteomic insights into cold adaptation.</title>
        <authorList>
            <person name="Watanabe T."/>
            <person name="Kojima H."/>
            <person name="Fukui M."/>
        </authorList>
    </citation>
    <scope>NUCLEOTIDE SEQUENCE [LARGE SCALE GENOMIC DNA]</scope>
    <source>
        <strain evidence="2">skB26</strain>
    </source>
</reference>
<organism evidence="1 2">
    <name type="scientific">Sulfuricella denitrificans (strain DSM 22764 / NBRC 105220 / skB26)</name>
    <dbReference type="NCBI Taxonomy" id="1163617"/>
    <lineage>
        <taxon>Bacteria</taxon>
        <taxon>Pseudomonadati</taxon>
        <taxon>Pseudomonadota</taxon>
        <taxon>Betaproteobacteria</taxon>
        <taxon>Nitrosomonadales</taxon>
        <taxon>Sulfuricellaceae</taxon>
        <taxon>Sulfuricella</taxon>
    </lineage>
</organism>
<dbReference type="AlphaFoldDB" id="S6AAW4"/>
<evidence type="ECO:0008006" key="3">
    <source>
        <dbReference type="Google" id="ProtNLM"/>
    </source>
</evidence>
<dbReference type="eggNOG" id="COG2856">
    <property type="taxonomic scope" value="Bacteria"/>
</dbReference>
<evidence type="ECO:0000313" key="1">
    <source>
        <dbReference type="EMBL" id="BAN34113.1"/>
    </source>
</evidence>
<name>S6AAW4_SULDS</name>
<sequence length="301" mass="34885">MKNIHLDKRTAKDIDQHIDRVHRDLGYTDGMIMLPQVRELLRLDLHYYQLDDPKLLDEVVHKLRVGAKQVINRPGLLLDAVRKFDLNALFIPDGKRILIDGRVPDLKKRWYESHEVAHSLIPWHAEYMLGDDKETLSQSCHQFIEAEANYGSGRLLFPHNNFTEARLSSEISIDHVRKLAKHFGNTITSTLWRCVEQSEHAIFAAVGEHPKHYCEGNSKIEYFVRSEKFEQQFQNVCEEDIWGWKQSYCGYNKSGPLGCSEIQVADIDGELQVLLMESFSNSHNVLTLGCWVRPQPIQVFF</sequence>